<proteinExistence type="predicted"/>
<gene>
    <name evidence="1" type="ORF">GCM10009809_25870</name>
</gene>
<dbReference type="EMBL" id="BAAAPM010000005">
    <property type="protein sequence ID" value="GAA1729160.1"/>
    <property type="molecule type" value="Genomic_DNA"/>
</dbReference>
<sequence>MLAARLDDFAVDRVRRPRRATPGREDRFNECAASHDGEVCSYCVEGVIEFAGSSQMGGAR</sequence>
<comment type="caution">
    <text evidence="1">The sequence shown here is derived from an EMBL/GenBank/DDBJ whole genome shotgun (WGS) entry which is preliminary data.</text>
</comment>
<name>A0ABN2JJE2_9MICO</name>
<keyword evidence="2" id="KW-1185">Reference proteome</keyword>
<protein>
    <submittedName>
        <fullName evidence="1">Uncharacterized protein</fullName>
    </submittedName>
</protein>
<organism evidence="1 2">
    <name type="scientific">Isoptericola hypogeus</name>
    <dbReference type="NCBI Taxonomy" id="300179"/>
    <lineage>
        <taxon>Bacteria</taxon>
        <taxon>Bacillati</taxon>
        <taxon>Actinomycetota</taxon>
        <taxon>Actinomycetes</taxon>
        <taxon>Micrococcales</taxon>
        <taxon>Promicromonosporaceae</taxon>
        <taxon>Isoptericola</taxon>
    </lineage>
</organism>
<reference evidence="1 2" key="1">
    <citation type="journal article" date="2019" name="Int. J. Syst. Evol. Microbiol.">
        <title>The Global Catalogue of Microorganisms (GCM) 10K type strain sequencing project: providing services to taxonomists for standard genome sequencing and annotation.</title>
        <authorList>
            <consortium name="The Broad Institute Genomics Platform"/>
            <consortium name="The Broad Institute Genome Sequencing Center for Infectious Disease"/>
            <person name="Wu L."/>
            <person name="Ma J."/>
        </authorList>
    </citation>
    <scope>NUCLEOTIDE SEQUENCE [LARGE SCALE GENOMIC DNA]</scope>
    <source>
        <strain evidence="1 2">JCM 15589</strain>
    </source>
</reference>
<evidence type="ECO:0000313" key="2">
    <source>
        <dbReference type="Proteomes" id="UP001501138"/>
    </source>
</evidence>
<accession>A0ABN2JJE2</accession>
<dbReference type="Proteomes" id="UP001501138">
    <property type="component" value="Unassembled WGS sequence"/>
</dbReference>
<evidence type="ECO:0000313" key="1">
    <source>
        <dbReference type="EMBL" id="GAA1729160.1"/>
    </source>
</evidence>